<proteinExistence type="predicted"/>
<name>A0A9Q0BD30_9HYPO</name>
<dbReference type="EMBL" id="JAGIXG020000026">
    <property type="protein sequence ID" value="KAI6780967.1"/>
    <property type="molecule type" value="Genomic_DNA"/>
</dbReference>
<evidence type="ECO:0000256" key="1">
    <source>
        <dbReference type="SAM" id="SignalP"/>
    </source>
</evidence>
<gene>
    <name evidence="2" type="ORF">J7T54_003109</name>
</gene>
<dbReference type="GeneID" id="75829614"/>
<feature type="chain" id="PRO_5040494086" evidence="1">
    <location>
        <begin position="19"/>
        <end position="81"/>
    </location>
</feature>
<comment type="caution">
    <text evidence="2">The sequence shown here is derived from an EMBL/GenBank/DDBJ whole genome shotgun (WGS) entry which is preliminary data.</text>
</comment>
<evidence type="ECO:0000313" key="3">
    <source>
        <dbReference type="Proteomes" id="UP001055219"/>
    </source>
</evidence>
<keyword evidence="1" id="KW-0732">Signal</keyword>
<protein>
    <submittedName>
        <fullName evidence="2">Uncharacterized protein</fullName>
    </submittedName>
</protein>
<evidence type="ECO:0000313" key="2">
    <source>
        <dbReference type="EMBL" id="KAI6780967.1"/>
    </source>
</evidence>
<dbReference type="OrthoDB" id="5131372at2759"/>
<feature type="signal peptide" evidence="1">
    <location>
        <begin position="1"/>
        <end position="18"/>
    </location>
</feature>
<reference evidence="2" key="2">
    <citation type="submission" date="2022-07" db="EMBL/GenBank/DDBJ databases">
        <authorList>
            <person name="Goncalves M.F.M."/>
            <person name="Hilario S."/>
            <person name="Van De Peer Y."/>
            <person name="Esteves A.C."/>
            <person name="Alves A."/>
        </authorList>
    </citation>
    <scope>NUCLEOTIDE SEQUENCE</scope>
    <source>
        <strain evidence="2">MUM 19.33</strain>
    </source>
</reference>
<dbReference type="Proteomes" id="UP001055219">
    <property type="component" value="Unassembled WGS sequence"/>
</dbReference>
<dbReference type="AlphaFoldDB" id="A0A9Q0BD30"/>
<sequence>MRVTSALTILATAPLALAMLPSGEGRCAKNPYKPEDESLKCIWGQLAAILDCAGETSCSEEGAPCYADQSCEGCAWYVHCT</sequence>
<keyword evidence="3" id="KW-1185">Reference proteome</keyword>
<dbReference type="RefSeq" id="XP_051361823.1">
    <property type="nucleotide sequence ID" value="XM_051506916.1"/>
</dbReference>
<organism evidence="2 3">
    <name type="scientific">Emericellopsis cladophorae</name>
    <dbReference type="NCBI Taxonomy" id="2686198"/>
    <lineage>
        <taxon>Eukaryota</taxon>
        <taxon>Fungi</taxon>
        <taxon>Dikarya</taxon>
        <taxon>Ascomycota</taxon>
        <taxon>Pezizomycotina</taxon>
        <taxon>Sordariomycetes</taxon>
        <taxon>Hypocreomycetidae</taxon>
        <taxon>Hypocreales</taxon>
        <taxon>Bionectriaceae</taxon>
        <taxon>Emericellopsis</taxon>
    </lineage>
</organism>
<reference evidence="2" key="1">
    <citation type="journal article" date="2021" name="J Fungi (Basel)">
        <title>Genomic and Metabolomic Analyses of the Marine Fungus Emericellopsis cladophorae: Insights into Saltwater Adaptability Mechanisms and Its Biosynthetic Potential.</title>
        <authorList>
            <person name="Goncalves M.F.M."/>
            <person name="Hilario S."/>
            <person name="Van de Peer Y."/>
            <person name="Esteves A.C."/>
            <person name="Alves A."/>
        </authorList>
    </citation>
    <scope>NUCLEOTIDE SEQUENCE</scope>
    <source>
        <strain evidence="2">MUM 19.33</strain>
    </source>
</reference>
<accession>A0A9Q0BD30</accession>